<evidence type="ECO:0000313" key="7">
    <source>
        <dbReference type="EMBL" id="MFC4526923.1"/>
    </source>
</evidence>
<dbReference type="InterPro" id="IPR006664">
    <property type="entry name" value="OMP_bac"/>
</dbReference>
<evidence type="ECO:0000256" key="4">
    <source>
        <dbReference type="PROSITE-ProRule" id="PRU00473"/>
    </source>
</evidence>
<dbReference type="PROSITE" id="PS51257">
    <property type="entry name" value="PROKAR_LIPOPROTEIN"/>
    <property type="match status" value="1"/>
</dbReference>
<keyword evidence="2 4" id="KW-0472">Membrane</keyword>
<dbReference type="Pfam" id="PF00691">
    <property type="entry name" value="OmpA"/>
    <property type="match status" value="1"/>
</dbReference>
<dbReference type="PANTHER" id="PTHR30329">
    <property type="entry name" value="STATOR ELEMENT OF FLAGELLAR MOTOR COMPLEX"/>
    <property type="match status" value="1"/>
</dbReference>
<dbReference type="InterPro" id="IPR050330">
    <property type="entry name" value="Bact_OuterMem_StrucFunc"/>
</dbReference>
<protein>
    <submittedName>
        <fullName evidence="7">OmpA family protein</fullName>
    </submittedName>
</protein>
<dbReference type="RefSeq" id="WP_266148821.1">
    <property type="nucleotide sequence ID" value="NZ_CP064028.1"/>
</dbReference>
<organism evidence="7 8">
    <name type="scientific">Dyella halodurans</name>
    <dbReference type="NCBI Taxonomy" id="1920171"/>
    <lineage>
        <taxon>Bacteria</taxon>
        <taxon>Pseudomonadati</taxon>
        <taxon>Pseudomonadota</taxon>
        <taxon>Gammaproteobacteria</taxon>
        <taxon>Lysobacterales</taxon>
        <taxon>Rhodanobacteraceae</taxon>
        <taxon>Dyella</taxon>
    </lineage>
</organism>
<dbReference type="Proteomes" id="UP001595961">
    <property type="component" value="Unassembled WGS sequence"/>
</dbReference>
<dbReference type="PROSITE" id="PS51123">
    <property type="entry name" value="OMPA_2"/>
    <property type="match status" value="1"/>
</dbReference>
<feature type="domain" description="OmpA-like" evidence="6">
    <location>
        <begin position="70"/>
        <end position="191"/>
    </location>
</feature>
<evidence type="ECO:0000313" key="8">
    <source>
        <dbReference type="Proteomes" id="UP001595961"/>
    </source>
</evidence>
<dbReference type="InterPro" id="IPR036737">
    <property type="entry name" value="OmpA-like_sf"/>
</dbReference>
<evidence type="ECO:0000256" key="2">
    <source>
        <dbReference type="ARBA" id="ARBA00023136"/>
    </source>
</evidence>
<dbReference type="Gene3D" id="3.30.1330.60">
    <property type="entry name" value="OmpA-like domain"/>
    <property type="match status" value="1"/>
</dbReference>
<evidence type="ECO:0000256" key="3">
    <source>
        <dbReference type="ARBA" id="ARBA00023237"/>
    </source>
</evidence>
<evidence type="ECO:0000259" key="6">
    <source>
        <dbReference type="PROSITE" id="PS51123"/>
    </source>
</evidence>
<dbReference type="InterPro" id="IPR006665">
    <property type="entry name" value="OmpA-like"/>
</dbReference>
<name>A0ABV9C1R0_9GAMM</name>
<dbReference type="SUPFAM" id="SSF103088">
    <property type="entry name" value="OmpA-like"/>
    <property type="match status" value="1"/>
</dbReference>
<sequence>MVRVSSRIGYGFVCVCVMALGGCSDFVKKADFDSAITELRNNDQRQQQEIDAIKQEMQQRFAKYDAAIAEMQGRIRVDTIALFDTDKADLRDQDKALLDEYAKVMKEHHSNALITVEGFTDPSGSAGHNYRLGMRRAQAVRNYLVQTGGLADSQVRAVSYGQAKNRQVIAGAYGEKGLPNRRAALVVDFNGNAESAPAASDTGNTSG</sequence>
<dbReference type="PANTHER" id="PTHR30329:SF21">
    <property type="entry name" value="LIPOPROTEIN YIAD-RELATED"/>
    <property type="match status" value="1"/>
</dbReference>
<keyword evidence="8" id="KW-1185">Reference proteome</keyword>
<gene>
    <name evidence="7" type="ORF">ACFO5W_09810</name>
</gene>
<evidence type="ECO:0000256" key="5">
    <source>
        <dbReference type="SAM" id="Coils"/>
    </source>
</evidence>
<keyword evidence="3" id="KW-0998">Cell outer membrane</keyword>
<proteinExistence type="predicted"/>
<feature type="coiled-coil region" evidence="5">
    <location>
        <begin position="36"/>
        <end position="74"/>
    </location>
</feature>
<accession>A0ABV9C1R0</accession>
<keyword evidence="5" id="KW-0175">Coiled coil</keyword>
<reference evidence="8" key="1">
    <citation type="journal article" date="2019" name="Int. J. Syst. Evol. Microbiol.">
        <title>The Global Catalogue of Microorganisms (GCM) 10K type strain sequencing project: providing services to taxonomists for standard genome sequencing and annotation.</title>
        <authorList>
            <consortium name="The Broad Institute Genomics Platform"/>
            <consortium name="The Broad Institute Genome Sequencing Center for Infectious Disease"/>
            <person name="Wu L."/>
            <person name="Ma J."/>
        </authorList>
    </citation>
    <scope>NUCLEOTIDE SEQUENCE [LARGE SCALE GENOMIC DNA]</scope>
    <source>
        <strain evidence="8">CCM 4481</strain>
    </source>
</reference>
<comment type="caution">
    <text evidence="7">The sequence shown here is derived from an EMBL/GenBank/DDBJ whole genome shotgun (WGS) entry which is preliminary data.</text>
</comment>
<evidence type="ECO:0000256" key="1">
    <source>
        <dbReference type="ARBA" id="ARBA00004442"/>
    </source>
</evidence>
<dbReference type="CDD" id="cd07185">
    <property type="entry name" value="OmpA_C-like"/>
    <property type="match status" value="1"/>
</dbReference>
<dbReference type="EMBL" id="JBHSGA010000017">
    <property type="protein sequence ID" value="MFC4526923.1"/>
    <property type="molecule type" value="Genomic_DNA"/>
</dbReference>
<dbReference type="PRINTS" id="PR01021">
    <property type="entry name" value="OMPADOMAIN"/>
</dbReference>
<comment type="subcellular location">
    <subcellularLocation>
        <location evidence="1">Cell outer membrane</location>
    </subcellularLocation>
</comment>